<evidence type="ECO:0000256" key="2">
    <source>
        <dbReference type="ARBA" id="ARBA00022614"/>
    </source>
</evidence>
<dbReference type="InterPro" id="IPR032675">
    <property type="entry name" value="LRR_dom_sf"/>
</dbReference>
<gene>
    <name evidence="5" type="ORF">BSTOLATCC_MIC40779</name>
</gene>
<dbReference type="Gene3D" id="3.80.10.10">
    <property type="entry name" value="Ribonuclease Inhibitor"/>
    <property type="match status" value="1"/>
</dbReference>
<dbReference type="GO" id="GO:0004672">
    <property type="term" value="F:protein kinase activity"/>
    <property type="evidence" value="ECO:0007669"/>
    <property type="project" value="InterPro"/>
</dbReference>
<dbReference type="SMART" id="SM00368">
    <property type="entry name" value="LRR_RI"/>
    <property type="match status" value="3"/>
</dbReference>
<dbReference type="PANTHER" id="PTHR24113">
    <property type="entry name" value="RAN GTPASE-ACTIVATING PROTEIN 1"/>
    <property type="match status" value="1"/>
</dbReference>
<dbReference type="AlphaFoldDB" id="A0AAU9JE64"/>
<dbReference type="SUPFAM" id="SSF56112">
    <property type="entry name" value="Protein kinase-like (PK-like)"/>
    <property type="match status" value="1"/>
</dbReference>
<protein>
    <recommendedName>
        <fullName evidence="4">Protein kinase domain-containing protein</fullName>
    </recommendedName>
</protein>
<dbReference type="GO" id="GO:0005524">
    <property type="term" value="F:ATP binding"/>
    <property type="evidence" value="ECO:0007669"/>
    <property type="project" value="InterPro"/>
</dbReference>
<dbReference type="InterPro" id="IPR000719">
    <property type="entry name" value="Prot_kinase_dom"/>
</dbReference>
<sequence length="916" mass="105288">MGQYLSKVHESHANVKRQINIIPCELASKFCKRWKELGIPFFVSVNEFKKNIVQTDDVHLNFEKFIASDTEIEVLEFLTSLLVASKGTLENKLKYLFEFYQFEDENTMTPDEFYVCIDKTLRAICNEGHIQLPYIEMEPLEDFRDEICNGESINFETFKKAVIKECEILAKILQESHNFLRTLSTHIIENPYPVISYLQPGNLFLGKYEIIKPPEIIEEISSTYKRKYKHAILNVKAMIGEELNMKFELIYLAGVYGDKSFRQNYFREIVLKNKLTKEEVQEFGELPGGILYKSINELEATQMTLEEYLDLKTKETKEKAKPQPNQRMTVCMNELEAIDLGLNLLDQLEILHSMKVLHSNINPSSVYLLEQDIQRLCFLDLELAIWDPVEILGSESQYFQQLSGDKYDTTFRDEDYLSPEHKEFADEYKRTGKIPKHNITEQCDIYSIGAIIYKALTGNAPVTFSEDMASHPGLSPYRDLLDDWECPKSLDSLIISNGMAHFLIRILAKDVTARHKDIKQVKDELERLKAMIERIPKPLLKGLEHIPHHNTEIFDDSYVLDLHDQHIDDFCLEYIYKFIPESNIPNIRIFGDVGLPIRALRNSHIEELSLASQNIYAEELKLLSIFIRVNKTLIAIDLSKNPLLQKRLAEGTENEGPESSNEHATTDLGFSNFLEALAHHSHLKRFEFAQVELGPSFAEQLCKPISANRELERLNMAGCGLGVLGVKYICQMCETMSSLRYVNLSSNAFGNEGAMHVAKLLETNHHILEIDLFRNNIGREGGEAIGWALTNNFIIQKLSIGDNEIDQNEKDLILQSVMFNTQYKKLKATNERFGEFGYNLMAESIKRWTEKSKFVLEKLRARLHQCEDEIDQKLAELLLDKDGNLNLQPASLQLGISGGEFSAFSFDSRSSDILFK</sequence>
<dbReference type="PROSITE" id="PS50011">
    <property type="entry name" value="PROTEIN_KINASE_DOM"/>
    <property type="match status" value="1"/>
</dbReference>
<dbReference type="GO" id="GO:0005634">
    <property type="term" value="C:nucleus"/>
    <property type="evidence" value="ECO:0007669"/>
    <property type="project" value="TreeGrafter"/>
</dbReference>
<comment type="caution">
    <text evidence="5">The sequence shown here is derived from an EMBL/GenBank/DDBJ whole genome shotgun (WGS) entry which is preliminary data.</text>
</comment>
<evidence type="ECO:0000256" key="1">
    <source>
        <dbReference type="ARBA" id="ARBA00022468"/>
    </source>
</evidence>
<reference evidence="5" key="1">
    <citation type="submission" date="2021-09" db="EMBL/GenBank/DDBJ databases">
        <authorList>
            <consortium name="AG Swart"/>
            <person name="Singh M."/>
            <person name="Singh A."/>
            <person name="Seah K."/>
            <person name="Emmerich C."/>
        </authorList>
    </citation>
    <scope>NUCLEOTIDE SEQUENCE</scope>
    <source>
        <strain evidence="5">ATCC30299</strain>
    </source>
</reference>
<evidence type="ECO:0000313" key="6">
    <source>
        <dbReference type="Proteomes" id="UP001162131"/>
    </source>
</evidence>
<dbReference type="GO" id="GO:0005096">
    <property type="term" value="F:GTPase activator activity"/>
    <property type="evidence" value="ECO:0007669"/>
    <property type="project" value="UniProtKB-KW"/>
</dbReference>
<dbReference type="SUPFAM" id="SSF47473">
    <property type="entry name" value="EF-hand"/>
    <property type="match status" value="1"/>
</dbReference>
<dbReference type="InterPro" id="IPR001611">
    <property type="entry name" value="Leu-rich_rpt"/>
</dbReference>
<evidence type="ECO:0000256" key="3">
    <source>
        <dbReference type="ARBA" id="ARBA00022737"/>
    </source>
</evidence>
<dbReference type="InterPro" id="IPR011992">
    <property type="entry name" value="EF-hand-dom_pair"/>
</dbReference>
<dbReference type="InterPro" id="IPR011009">
    <property type="entry name" value="Kinase-like_dom_sf"/>
</dbReference>
<keyword evidence="1" id="KW-0343">GTPase activation</keyword>
<dbReference type="GO" id="GO:0031267">
    <property type="term" value="F:small GTPase binding"/>
    <property type="evidence" value="ECO:0007669"/>
    <property type="project" value="TreeGrafter"/>
</dbReference>
<proteinExistence type="predicted"/>
<evidence type="ECO:0000313" key="5">
    <source>
        <dbReference type="EMBL" id="CAG9326351.1"/>
    </source>
</evidence>
<organism evidence="5 6">
    <name type="scientific">Blepharisma stoltei</name>
    <dbReference type="NCBI Taxonomy" id="1481888"/>
    <lineage>
        <taxon>Eukaryota</taxon>
        <taxon>Sar</taxon>
        <taxon>Alveolata</taxon>
        <taxon>Ciliophora</taxon>
        <taxon>Postciliodesmatophora</taxon>
        <taxon>Heterotrichea</taxon>
        <taxon>Heterotrichida</taxon>
        <taxon>Blepharismidae</taxon>
        <taxon>Blepharisma</taxon>
    </lineage>
</organism>
<keyword evidence="2" id="KW-0433">Leucine-rich repeat</keyword>
<accession>A0AAU9JE64</accession>
<dbReference type="Proteomes" id="UP001162131">
    <property type="component" value="Unassembled WGS sequence"/>
</dbReference>
<feature type="domain" description="Protein kinase" evidence="4">
    <location>
        <begin position="197"/>
        <end position="528"/>
    </location>
</feature>
<dbReference type="Gene3D" id="1.10.510.10">
    <property type="entry name" value="Transferase(Phosphotransferase) domain 1"/>
    <property type="match status" value="1"/>
</dbReference>
<dbReference type="SMART" id="SM00220">
    <property type="entry name" value="S_TKc"/>
    <property type="match status" value="1"/>
</dbReference>
<dbReference type="EMBL" id="CAJZBQ010000040">
    <property type="protein sequence ID" value="CAG9326351.1"/>
    <property type="molecule type" value="Genomic_DNA"/>
</dbReference>
<evidence type="ECO:0000259" key="4">
    <source>
        <dbReference type="PROSITE" id="PS50011"/>
    </source>
</evidence>
<dbReference type="PANTHER" id="PTHR24113:SF12">
    <property type="entry name" value="RAN GTPASE-ACTIVATING PROTEIN 1"/>
    <property type="match status" value="1"/>
</dbReference>
<dbReference type="GO" id="GO:0005829">
    <property type="term" value="C:cytosol"/>
    <property type="evidence" value="ECO:0007669"/>
    <property type="project" value="TreeGrafter"/>
</dbReference>
<keyword evidence="6" id="KW-1185">Reference proteome</keyword>
<name>A0AAU9JE64_9CILI</name>
<dbReference type="Pfam" id="PF13516">
    <property type="entry name" value="LRR_6"/>
    <property type="match status" value="3"/>
</dbReference>
<dbReference type="GO" id="GO:0006913">
    <property type="term" value="P:nucleocytoplasmic transport"/>
    <property type="evidence" value="ECO:0007669"/>
    <property type="project" value="TreeGrafter"/>
</dbReference>
<dbReference type="InterPro" id="IPR027038">
    <property type="entry name" value="RanGap"/>
</dbReference>
<dbReference type="SUPFAM" id="SSF52047">
    <property type="entry name" value="RNI-like"/>
    <property type="match status" value="1"/>
</dbReference>
<dbReference type="GO" id="GO:0048471">
    <property type="term" value="C:perinuclear region of cytoplasm"/>
    <property type="evidence" value="ECO:0007669"/>
    <property type="project" value="TreeGrafter"/>
</dbReference>
<keyword evidence="3" id="KW-0677">Repeat</keyword>